<name>A0A839HPE4_9BURK</name>
<feature type="domain" description="CzcB-like alpha-helical hairpin" evidence="10">
    <location>
        <begin position="269"/>
        <end position="328"/>
    </location>
</feature>
<keyword evidence="16" id="KW-1185">Reference proteome</keyword>
<dbReference type="InterPro" id="IPR058649">
    <property type="entry name" value="CzcB_C"/>
</dbReference>
<evidence type="ECO:0000256" key="4">
    <source>
        <dbReference type="ARBA" id="ARBA00023285"/>
    </source>
</evidence>
<dbReference type="Gene3D" id="2.40.50.100">
    <property type="match status" value="1"/>
</dbReference>
<evidence type="ECO:0000259" key="11">
    <source>
        <dbReference type="Pfam" id="PF25954"/>
    </source>
</evidence>
<dbReference type="PANTHER" id="PTHR30097:SF4">
    <property type="entry name" value="SLR6042 PROTEIN"/>
    <property type="match status" value="1"/>
</dbReference>
<evidence type="ECO:0000259" key="14">
    <source>
        <dbReference type="Pfam" id="PF25975"/>
    </source>
</evidence>
<dbReference type="EMBL" id="JACIVI010000001">
    <property type="protein sequence ID" value="MBB1160871.1"/>
    <property type="molecule type" value="Genomic_DNA"/>
</dbReference>
<proteinExistence type="inferred from homology"/>
<evidence type="ECO:0000256" key="6">
    <source>
        <dbReference type="ARBA" id="ARBA00058766"/>
    </source>
</evidence>
<feature type="domain" description="CzcB N-terminal" evidence="12">
    <location>
        <begin position="92"/>
        <end position="183"/>
    </location>
</feature>
<feature type="domain" description="CusB-like beta-barrel" evidence="11">
    <location>
        <begin position="377"/>
        <end position="453"/>
    </location>
</feature>
<dbReference type="GO" id="GO:0015679">
    <property type="term" value="P:plasma membrane copper ion transport"/>
    <property type="evidence" value="ECO:0007669"/>
    <property type="project" value="TreeGrafter"/>
</dbReference>
<dbReference type="Gene3D" id="1.10.287.470">
    <property type="entry name" value="Helix hairpin bin"/>
    <property type="match status" value="1"/>
</dbReference>
<keyword evidence="9" id="KW-0472">Membrane</keyword>
<evidence type="ECO:0000256" key="2">
    <source>
        <dbReference type="ARBA" id="ARBA00022448"/>
    </source>
</evidence>
<feature type="coiled-coil region" evidence="7">
    <location>
        <begin position="267"/>
        <end position="325"/>
    </location>
</feature>
<dbReference type="GO" id="GO:0046914">
    <property type="term" value="F:transition metal ion binding"/>
    <property type="evidence" value="ECO:0007669"/>
    <property type="project" value="TreeGrafter"/>
</dbReference>
<feature type="transmembrane region" description="Helical" evidence="9">
    <location>
        <begin position="16"/>
        <end position="35"/>
    </location>
</feature>
<dbReference type="SUPFAM" id="SSF111369">
    <property type="entry name" value="HlyD-like secretion proteins"/>
    <property type="match status" value="1"/>
</dbReference>
<dbReference type="Pfam" id="PF25973">
    <property type="entry name" value="BSH_CzcB"/>
    <property type="match status" value="1"/>
</dbReference>
<sequence>MNTNNRLVDKLGKKQLIAIAVVLLLGAVGAVAILGSSPSKPAAEEGHGHGHDEAKGHADGEHHGAAKGEHGHADEHADSEHHEEAAKGPNGGTLLTEGDFAVEVLLAEQGGEPRMKLWLSRGGKPVAPGSVKALAELTRPGGDVEKLAFAVEKDALVSTQPVAEPHLFTGTIEVQTAKEPFLFPFNQSEGIVAMTDAQIQSSGVGIDSAGPAVIRSALQLPGEIRFNDDRTAHVVPRVSGVVESVPANLGQAVKKGQVLAVISSPAVAEQRSELRAAQKRLELARTTHDREKRLWEEKISPEQDVLQARQALREAEIAVDNAQQKLQAIGAGTGGSGTLNRFELRAPFDGVVVEKHVALGEQVKEDTNVFTLSDLRTVWAQINVPAKDLDVVQVGSKATVRSTAFEQSASGTVAYVGSLIGEQTRTAQARVTVDNPKLAWRPGLFVTVELTAEETQLPVTVAADAIQTMDDKQVIFLRTPQGFAPQPVQVGRSDGKRVEIVKGLKAGTKYASTGSFVVKSEAGKSSATHTH</sequence>
<evidence type="ECO:0000259" key="12">
    <source>
        <dbReference type="Pfam" id="PF25971"/>
    </source>
</evidence>
<evidence type="ECO:0000313" key="16">
    <source>
        <dbReference type="Proteomes" id="UP000586093"/>
    </source>
</evidence>
<comment type="similarity">
    <text evidence="1">Belongs to the membrane fusion protein (MFP) (TC 8.A.1) family.</text>
</comment>
<dbReference type="RefSeq" id="WP_182661210.1">
    <property type="nucleotide sequence ID" value="NZ_JACIVI010000001.1"/>
</dbReference>
<keyword evidence="9" id="KW-1133">Transmembrane helix</keyword>
<reference evidence="15 16" key="1">
    <citation type="submission" date="2020-08" db="EMBL/GenBank/DDBJ databases">
        <title>Aquariorum lacteus gen. nov., sp. nov., a new member of the family Comamonadaceae, isolated from freshwater aquarium.</title>
        <authorList>
            <person name="Chun S.-J."/>
        </authorList>
    </citation>
    <scope>NUCLEOTIDE SEQUENCE [LARGE SCALE GENOMIC DNA]</scope>
    <source>
        <strain evidence="15 16">SJAQ100</strain>
    </source>
</reference>
<dbReference type="PANTHER" id="PTHR30097">
    <property type="entry name" value="CATION EFFLUX SYSTEM PROTEIN CUSB"/>
    <property type="match status" value="1"/>
</dbReference>
<dbReference type="InterPro" id="IPR006143">
    <property type="entry name" value="RND_pump_MFP"/>
</dbReference>
<dbReference type="Pfam" id="PF25971">
    <property type="entry name" value="CzcB_N"/>
    <property type="match status" value="1"/>
</dbReference>
<feature type="domain" description="CzcB-like C-terminal circularly permuted SH3-like" evidence="14">
    <location>
        <begin position="459"/>
        <end position="519"/>
    </location>
</feature>
<accession>A0A839HPE4</accession>
<comment type="function">
    <text evidence="6">CzcA and CzcB together would act in zinc efflux nearly as effectively as the complete czc efflux system (CzcABC). The CzcB protein is thought to funnel zinc cations to the CzcA transport protein.</text>
</comment>
<dbReference type="InterPro" id="IPR058647">
    <property type="entry name" value="BSH_CzcB-like"/>
</dbReference>
<dbReference type="InterPro" id="IPR058646">
    <property type="entry name" value="CzcB_N"/>
</dbReference>
<gene>
    <name evidence="15" type="ORF">H4F90_02610</name>
</gene>
<feature type="region of interest" description="Disordered" evidence="8">
    <location>
        <begin position="39"/>
        <end position="93"/>
    </location>
</feature>
<dbReference type="FunFam" id="2.40.420.20:FF:000006">
    <property type="entry name" value="RND family efflux transporter MFP subunit"/>
    <property type="match status" value="1"/>
</dbReference>
<dbReference type="InterPro" id="IPR058792">
    <property type="entry name" value="Beta-barrel_RND_2"/>
</dbReference>
<feature type="domain" description="CzcB-like barrel-sandwich hybrid" evidence="13">
    <location>
        <begin position="230"/>
        <end position="374"/>
    </location>
</feature>
<keyword evidence="3" id="KW-0862">Zinc</keyword>
<dbReference type="Pfam" id="PF25954">
    <property type="entry name" value="Beta-barrel_RND_2"/>
    <property type="match status" value="1"/>
</dbReference>
<evidence type="ECO:0000313" key="15">
    <source>
        <dbReference type="EMBL" id="MBB1160871.1"/>
    </source>
</evidence>
<dbReference type="InterPro" id="IPR058648">
    <property type="entry name" value="HH_CzcB-like"/>
</dbReference>
<evidence type="ECO:0000256" key="7">
    <source>
        <dbReference type="SAM" id="Coils"/>
    </source>
</evidence>
<organism evidence="15 16">
    <name type="scientific">Aquariibacter albus</name>
    <dbReference type="NCBI Taxonomy" id="2759899"/>
    <lineage>
        <taxon>Bacteria</taxon>
        <taxon>Pseudomonadati</taxon>
        <taxon>Pseudomonadota</taxon>
        <taxon>Betaproteobacteria</taxon>
        <taxon>Burkholderiales</taxon>
        <taxon>Sphaerotilaceae</taxon>
        <taxon>Aquariibacter</taxon>
    </lineage>
</organism>
<evidence type="ECO:0000256" key="5">
    <source>
        <dbReference type="ARBA" id="ARBA00043263"/>
    </source>
</evidence>
<evidence type="ECO:0000259" key="10">
    <source>
        <dbReference type="Pfam" id="PF25893"/>
    </source>
</evidence>
<evidence type="ECO:0000256" key="8">
    <source>
        <dbReference type="SAM" id="MobiDB-lite"/>
    </source>
</evidence>
<evidence type="ECO:0000256" key="9">
    <source>
        <dbReference type="SAM" id="Phobius"/>
    </source>
</evidence>
<dbReference type="GO" id="GO:0022857">
    <property type="term" value="F:transmembrane transporter activity"/>
    <property type="evidence" value="ECO:0007669"/>
    <property type="project" value="InterPro"/>
</dbReference>
<dbReference type="FunFam" id="2.40.30.170:FF:000010">
    <property type="entry name" value="Efflux RND transporter periplasmic adaptor subunit"/>
    <property type="match status" value="1"/>
</dbReference>
<feature type="compositionally biased region" description="Basic and acidic residues" evidence="8">
    <location>
        <begin position="42"/>
        <end position="86"/>
    </location>
</feature>
<dbReference type="InterPro" id="IPR051909">
    <property type="entry name" value="MFP_Cation_Efflux"/>
</dbReference>
<dbReference type="Gene3D" id="2.40.420.20">
    <property type="match status" value="1"/>
</dbReference>
<comment type="caution">
    <text evidence="15">The sequence shown here is derived from an EMBL/GenBank/DDBJ whole genome shotgun (WGS) entry which is preliminary data.</text>
</comment>
<dbReference type="Proteomes" id="UP000586093">
    <property type="component" value="Unassembled WGS sequence"/>
</dbReference>
<evidence type="ECO:0000259" key="13">
    <source>
        <dbReference type="Pfam" id="PF25973"/>
    </source>
</evidence>
<keyword evidence="4" id="KW-0170">Cobalt</keyword>
<dbReference type="GO" id="GO:0016020">
    <property type="term" value="C:membrane"/>
    <property type="evidence" value="ECO:0007669"/>
    <property type="project" value="InterPro"/>
</dbReference>
<dbReference type="AlphaFoldDB" id="A0A839HPE4"/>
<dbReference type="GO" id="GO:0046686">
    <property type="term" value="P:response to cadmium ion"/>
    <property type="evidence" value="ECO:0007669"/>
    <property type="project" value="UniProtKB-KW"/>
</dbReference>
<dbReference type="NCBIfam" id="TIGR01730">
    <property type="entry name" value="RND_mfp"/>
    <property type="match status" value="1"/>
</dbReference>
<keyword evidence="5" id="KW-0105">Cadmium resistance</keyword>
<dbReference type="Pfam" id="PF25975">
    <property type="entry name" value="CzcB_C"/>
    <property type="match status" value="1"/>
</dbReference>
<evidence type="ECO:0000256" key="3">
    <source>
        <dbReference type="ARBA" id="ARBA00022833"/>
    </source>
</evidence>
<keyword evidence="9" id="KW-0812">Transmembrane</keyword>
<dbReference type="Pfam" id="PF25893">
    <property type="entry name" value="HH_CzcB"/>
    <property type="match status" value="1"/>
</dbReference>
<keyword evidence="2" id="KW-0813">Transport</keyword>
<dbReference type="GO" id="GO:0060003">
    <property type="term" value="P:copper ion export"/>
    <property type="evidence" value="ECO:0007669"/>
    <property type="project" value="TreeGrafter"/>
</dbReference>
<protein>
    <submittedName>
        <fullName evidence="15">Efflux RND transporter periplasmic adaptor subunit</fullName>
    </submittedName>
</protein>
<keyword evidence="7" id="KW-0175">Coiled coil</keyword>
<dbReference type="GO" id="GO:0030288">
    <property type="term" value="C:outer membrane-bounded periplasmic space"/>
    <property type="evidence" value="ECO:0007669"/>
    <property type="project" value="TreeGrafter"/>
</dbReference>
<dbReference type="Gene3D" id="2.40.30.170">
    <property type="match status" value="1"/>
</dbReference>
<evidence type="ECO:0000256" key="1">
    <source>
        <dbReference type="ARBA" id="ARBA00009477"/>
    </source>
</evidence>